<dbReference type="EMBL" id="CAJJDP010000078">
    <property type="protein sequence ID" value="CAD8182801.1"/>
    <property type="molecule type" value="Genomic_DNA"/>
</dbReference>
<keyword evidence="2" id="KW-0732">Signal</keyword>
<reference evidence="3" key="1">
    <citation type="submission" date="2021-01" db="EMBL/GenBank/DDBJ databases">
        <authorList>
            <consortium name="Genoscope - CEA"/>
            <person name="William W."/>
        </authorList>
    </citation>
    <scope>NUCLEOTIDE SEQUENCE</scope>
</reference>
<evidence type="ECO:0000313" key="4">
    <source>
        <dbReference type="Proteomes" id="UP000683925"/>
    </source>
</evidence>
<dbReference type="Proteomes" id="UP000683925">
    <property type="component" value="Unassembled WGS sequence"/>
</dbReference>
<accession>A0A8S1W102</accession>
<feature type="transmembrane region" description="Helical" evidence="1">
    <location>
        <begin position="2682"/>
        <end position="2699"/>
    </location>
</feature>
<evidence type="ECO:0008006" key="5">
    <source>
        <dbReference type="Google" id="ProtNLM"/>
    </source>
</evidence>
<dbReference type="OrthoDB" id="77931at2759"/>
<feature type="transmembrane region" description="Helical" evidence="1">
    <location>
        <begin position="2343"/>
        <end position="2364"/>
    </location>
</feature>
<feature type="transmembrane region" description="Helical" evidence="1">
    <location>
        <begin position="2402"/>
        <end position="2426"/>
    </location>
</feature>
<feature type="transmembrane region" description="Helical" evidence="1">
    <location>
        <begin position="2605"/>
        <end position="2631"/>
    </location>
</feature>
<evidence type="ECO:0000256" key="1">
    <source>
        <dbReference type="SAM" id="Phobius"/>
    </source>
</evidence>
<keyword evidence="4" id="KW-1185">Reference proteome</keyword>
<keyword evidence="1" id="KW-1133">Transmembrane helix</keyword>
<evidence type="ECO:0000256" key="2">
    <source>
        <dbReference type="SAM" id="SignalP"/>
    </source>
</evidence>
<sequence>MRLICFLVLIIKIGNKFTTTEMNPKNQFERKIIQLEDDSYQTNSCLSYGVWQKFNPLSAISQVGLLGIFDSHCFHLHNAIDFEQQNLNILYFDCLNYESKKIIKTVQFINNQNQYTRFDLVINSFDYENTWYFLQVAIWPKLDRVQLIVTKKQEVLLQTTQEIKKILKDVNLILTFGGNLLVNDSKINELQYNQQFSYFPGPIWLQEVSIQILNFDFNFVDVVKETYQAVFETCVCNPNEIYKMKDQDFVNQQQQEFISENSNCDSFILRGWVRIKENKNQYETFSYQLIKVSAIQSNPKLQNYNLYPFQLFYHFFQQSNEMEITTYNYTFPDVSLDFSDNPFLLKKKFLILGQVTLWHFIKVELLKSKLIVKITFYGEEEINKYNLEYEVNQFHNCQFQVQFGDSQIVSSNGFIFQVRNFEFFNCYQELAYLSCHFSCQDCNGPTNQDCLSCSQESKRIYLPEYKVCICPYFTIDNENQCQDYKDSNLKLTKDETIFQSKNCEYGYFEFDGVCLQCPSIIKEGLITCYECLINPQNWYQNPTCVSSLVLEMNTSFMDALKLSGKFQFYFDGNQLNVIHQTQFQQFILDLNLSDPEGILKEFSLAQMYFNHFCQKSNIYQTNELYCYQCLSQYCLICQILVNSIKCVKCDETSKLIDGNCIREDKEVFQNNELICLPPFYASFEKKCKLCEIKNCLYCFEYSAQDQNFCSLLNYSQNQLYFIQDVKIGCALCKQDYIFDFSLGFCLLQKPQIENCLSSFININSKELTSNFQLLDLISNCQQCTIMINRDIEIRCVTCQSNCILENNNCYQNDEFDINTQLLQNQVNQIQSFILQFVPQLQSSVYNEFLDPQTILQDSCDPECGQCVTQSYFSNCLECPLDYFKKPVIRELSAKCSFCPPLCQACIDRSDLEIQNISPNFKVNNQNQLYSKKCIYPHKDSAIMYNPYSHLIKYCFNNICQNKFVFELNYYSCDFSRFNRNYENKINTQYINQIGIEELTFEFLLDVSEQFCYLIFPLSFKTELKQKIFTLQKVNFNLSSIQYLEIINYFIIEFNDFDQIEINNLGFVIGNDCYFLFNKQQDTINNIYSLFATERFGDITLRNFTIQNTIFLNSSIFNFQQQFPLGSIKIVSLLIKNCTFIQSTLFNFSQIHSFLSINQLMIFQSYFRNSSIISILNNQPQQGILIGDDLKIRNTSLVNSNLINSTGQIRTSLNNLDICNNLLESSTIISISSEISLSLIIISETLFVFSQFLSIKQILYSNNFRCNITNLDAIKNDFTSSNIIFIFSSLQTNSIQIQLINFNIKQNTKYSSKVEIIQLFYINSFEILIENFEIVDNHNFTIFYLSENKKILFSNILFQNSFQNQKIGLSQDCLKQKQKTKLLDIMGFNHVYLINVSISRILNVDESIIQINPSQQSLSFFNSIIEITNLQFTENTLIQSTFVDLISCLIIETDNKVIINLHNISYVENFIHSYSSGAVSTIVCLIYILSSSSVVEIKNLLYENNALTNTSNSFMIIRSDTLMMSNFSLNNLNFLQQELWINYYDLQFDGQLNQDSLNDFVFQALQIKNNGGGAGQFLGSNITCINCTFSNILAMDSFILDITTKSDGNINFMNISVNQVNNNLKQIEKSIGCFNIQAQNSKLHLRMINISFTNIFNRMGSAIFTIQPSKTSNSIYLLDVSLLNCLSLLDQIFNIKFSSSIAFKNKITIKNLRIIQNHDAWILYFSRIGNLTIQEVTDISNSKNSLMFLQSCIVNVEGFTIEGIVINSIFQFENIPKLQLNNVKIENVQLFYYCNLVQITLQLQIQSIIKIGQLSITNISIYNNDINYAKTQFSSSYYIRGCTTYCQVFESLQKDYLFLGITSLQQINNKENSLIYLQSISNQNIIFFKDVTLNYNNCQQCSNGMVFIETQDFQSFKIQNLNCNYNLIQRNGCLYILSLTQTVSKIEIESSNFLFNNGSQGVAIQALYVRISVKLCKIIKNYAEDLGGGIYIQANYMSFIINRSLIIGNSARIGGGIYLKGDLNLNKDNFVSSFLLFNIASEYGDNIVETPTHLAVYLNYLQNPSITCIINNTIANILTLRKYRMIEQGNHIYTNDLIIPSNQVIKSLQIFDFRNSNYHTFVQDIRLFYKNSRNEILFDQLNSTCKVTNKIITRSFQELYRSGDVQKLFYEKDKNSFDFGSLSFSLDPYEQTYDHLQIEINCQIEESRTDLLYIIKAKSLKCQLGEYYINGGCQICDSKLGYYSVKYNATKCSIFDKEKYSDITSNMIKMQPGFWRPNNLSDYVEPCFKNPQFCNGGWQVGDYTCREGHIGALCEECDIYNIRGFGKYFKNQWNLRCLKCQFEIGSIISIIIVGIWSFASIFLSLKSIHSSNLLYAQLMIGQRYNKLLFKLNQNHESIMIKMLLNYLWIFSVIFTFNLDFSFSFLFIEQTSNSSYFISKDLDCQISSIQWIPNVYLKILTMIILMVMQFNITFIGSYFYLIYLKQKYDLSILSNTVLYLYVFNFAGLFKMFSTVVSRREVSNIFYIHGDVSRIYGTQDHQLWMVYFIIPGLIIIGFVIPLLIFLLLAINKNRLEKIKIRRHISYLLNEYRIEKFYWEQIKLFKKAILIFILTNFETEVVLKASLLGLSLLMYQKLATFHQPFINQKFNNLDIQSSQICSISILLALTKYICEQKDNFGPSIMIQFFIIACFIKMCCPFIFDIARNYIKFYKFLILNKLHQLLNSKVPNFIFTITLRNILEEEKQKEKRIKYLFMKLKDHLISFSRLQIKNSKRYRQFISFQSSRIHSAKSSTSRNELVFFQGIAHEDSNKRQITRFERSDYDN</sequence>
<dbReference type="InterPro" id="IPR006212">
    <property type="entry name" value="Furin_repeat"/>
</dbReference>
<feature type="chain" id="PRO_5035750646" description="Transmembrane protein" evidence="2">
    <location>
        <begin position="21"/>
        <end position="2822"/>
    </location>
</feature>
<feature type="transmembrane region" description="Helical" evidence="1">
    <location>
        <begin position="2457"/>
        <end position="2482"/>
    </location>
</feature>
<feature type="signal peptide" evidence="2">
    <location>
        <begin position="1"/>
        <end position="20"/>
    </location>
</feature>
<name>A0A8S1W102_PAROT</name>
<comment type="caution">
    <text evidence="3">The sequence shown here is derived from an EMBL/GenBank/DDBJ whole genome shotgun (WGS) entry which is preliminary data.</text>
</comment>
<evidence type="ECO:0000313" key="3">
    <source>
        <dbReference type="EMBL" id="CAD8182801.1"/>
    </source>
</evidence>
<dbReference type="OMA" id="FQFENIP"/>
<feature type="transmembrane region" description="Helical" evidence="1">
    <location>
        <begin position="2494"/>
        <end position="2514"/>
    </location>
</feature>
<gene>
    <name evidence="3" type="ORF">POCTA_138.1.T0790233</name>
</gene>
<keyword evidence="1" id="KW-0812">Transmembrane</keyword>
<proteinExistence type="predicted"/>
<dbReference type="PANTHER" id="PTHR11319:SF35">
    <property type="entry name" value="OUTER MEMBRANE PROTEIN PMPC-RELATED"/>
    <property type="match status" value="1"/>
</dbReference>
<keyword evidence="1" id="KW-0472">Membrane</keyword>
<dbReference type="PANTHER" id="PTHR11319">
    <property type="entry name" value="G PROTEIN-COUPLED RECEPTOR-RELATED"/>
    <property type="match status" value="1"/>
</dbReference>
<protein>
    <recommendedName>
        <fullName evidence="5">Transmembrane protein</fullName>
    </recommendedName>
</protein>
<feature type="transmembrane region" description="Helical" evidence="1">
    <location>
        <begin position="2541"/>
        <end position="2567"/>
    </location>
</feature>
<dbReference type="CDD" id="cd00064">
    <property type="entry name" value="FU"/>
    <property type="match status" value="1"/>
</dbReference>
<organism evidence="3 4">
    <name type="scientific">Paramecium octaurelia</name>
    <dbReference type="NCBI Taxonomy" id="43137"/>
    <lineage>
        <taxon>Eukaryota</taxon>
        <taxon>Sar</taxon>
        <taxon>Alveolata</taxon>
        <taxon>Ciliophora</taxon>
        <taxon>Intramacronucleata</taxon>
        <taxon>Oligohymenophorea</taxon>
        <taxon>Peniculida</taxon>
        <taxon>Parameciidae</taxon>
        <taxon>Paramecium</taxon>
    </lineage>
</organism>